<dbReference type="Proteomes" id="UP000008711">
    <property type="component" value="Unassembled WGS sequence"/>
</dbReference>
<dbReference type="OrthoDB" id="7858023at2759"/>
<keyword evidence="3" id="KW-1185">Reference proteome</keyword>
<evidence type="ECO:0000313" key="3">
    <source>
        <dbReference type="Proteomes" id="UP000008711"/>
    </source>
</evidence>
<proteinExistence type="predicted"/>
<feature type="transmembrane region" description="Helical" evidence="1">
    <location>
        <begin position="16"/>
        <end position="37"/>
    </location>
</feature>
<evidence type="ECO:0000313" key="2">
    <source>
        <dbReference type="EMBL" id="KQS62321.1"/>
    </source>
</evidence>
<dbReference type="AlphaFoldDB" id="A0A0Q5VLT3"/>
<gene>
    <name evidence="2" type="primary">Dere\GG27107</name>
    <name evidence="2" type="synonym">GG27107</name>
    <name evidence="2" type="ORF">Dere_GG27107</name>
</gene>
<name>A0A0Q5VLT3_DROER</name>
<dbReference type="KEGG" id="der:26526931"/>
<feature type="transmembrane region" description="Helical" evidence="1">
    <location>
        <begin position="57"/>
        <end position="78"/>
    </location>
</feature>
<keyword evidence="1" id="KW-1133">Transmembrane helix</keyword>
<sequence>MCRVPSVSPELCTRFYATWCLVWGSLFGFGYSFVLLADLLEVESAGRNDLLQRTIRAVIAGLGFSYLLAGILLTLGIKYNKPFVFKCGKLLCLIFAICSLPTVIFPVVHFCSVSCLCQYMKDVWNIS</sequence>
<reference evidence="2 3" key="2">
    <citation type="journal article" date="2008" name="Bioinformatics">
        <title>Assembly reconciliation.</title>
        <authorList>
            <person name="Zimin A.V."/>
            <person name="Smith D.R."/>
            <person name="Sutton G."/>
            <person name="Yorke J.A."/>
        </authorList>
    </citation>
    <scope>NUCLEOTIDE SEQUENCE [LARGE SCALE GENOMIC DNA]</scope>
    <source>
        <strain evidence="2 3">TSC#14021-0224.01</strain>
    </source>
</reference>
<keyword evidence="1" id="KW-0812">Transmembrane</keyword>
<protein>
    <submittedName>
        <fullName evidence="2">Uncharacterized protein</fullName>
    </submittedName>
</protein>
<reference evidence="2 3" key="1">
    <citation type="journal article" date="2007" name="Nature">
        <title>Evolution of genes and genomes on the Drosophila phylogeny.</title>
        <authorList>
            <consortium name="Drosophila 12 Genomes Consortium"/>
            <person name="Clark A.G."/>
            <person name="Eisen M.B."/>
            <person name="Smith D.R."/>
            <person name="Bergman C.M."/>
            <person name="Oliver B."/>
            <person name="Markow T.A."/>
            <person name="Kaufman T.C."/>
            <person name="Kellis M."/>
            <person name="Gelbart W."/>
            <person name="Iyer V.N."/>
            <person name="Pollard D.A."/>
            <person name="Sackton T.B."/>
            <person name="Larracuente A.M."/>
            <person name="Singh N.D."/>
            <person name="Abad J.P."/>
            <person name="Abt D.N."/>
            <person name="Adryan B."/>
            <person name="Aguade M."/>
            <person name="Akashi H."/>
            <person name="Anderson W.W."/>
            <person name="Aquadro C.F."/>
            <person name="Ardell D.H."/>
            <person name="Arguello R."/>
            <person name="Artieri C.G."/>
            <person name="Barbash D.A."/>
            <person name="Barker D."/>
            <person name="Barsanti P."/>
            <person name="Batterham P."/>
            <person name="Batzoglou S."/>
            <person name="Begun D."/>
            <person name="Bhutkar A."/>
            <person name="Blanco E."/>
            <person name="Bosak S.A."/>
            <person name="Bradley R.K."/>
            <person name="Brand A.D."/>
            <person name="Brent M.R."/>
            <person name="Brooks A.N."/>
            <person name="Brown R.H."/>
            <person name="Butlin R.K."/>
            <person name="Caggese C."/>
            <person name="Calvi B.R."/>
            <person name="Bernardo de Carvalho A."/>
            <person name="Caspi A."/>
            <person name="Castrezana S."/>
            <person name="Celniker S.E."/>
            <person name="Chang J.L."/>
            <person name="Chapple C."/>
            <person name="Chatterji S."/>
            <person name="Chinwalla A."/>
            <person name="Civetta A."/>
            <person name="Clifton S.W."/>
            <person name="Comeron J.M."/>
            <person name="Costello J.C."/>
            <person name="Coyne J.A."/>
            <person name="Daub J."/>
            <person name="David R.G."/>
            <person name="Delcher A.L."/>
            <person name="Delehaunty K."/>
            <person name="Do C.B."/>
            <person name="Ebling H."/>
            <person name="Edwards K."/>
            <person name="Eickbush T."/>
            <person name="Evans J.D."/>
            <person name="Filipski A."/>
            <person name="Findeiss S."/>
            <person name="Freyhult E."/>
            <person name="Fulton L."/>
            <person name="Fulton R."/>
            <person name="Garcia A.C."/>
            <person name="Gardiner A."/>
            <person name="Garfield D.A."/>
            <person name="Garvin B.E."/>
            <person name="Gibson G."/>
            <person name="Gilbert D."/>
            <person name="Gnerre S."/>
            <person name="Godfrey J."/>
            <person name="Good R."/>
            <person name="Gotea V."/>
            <person name="Gravely B."/>
            <person name="Greenberg A.J."/>
            <person name="Griffiths-Jones S."/>
            <person name="Gross S."/>
            <person name="Guigo R."/>
            <person name="Gustafson E.A."/>
            <person name="Haerty W."/>
            <person name="Hahn M.W."/>
            <person name="Halligan D.L."/>
            <person name="Halpern A.L."/>
            <person name="Halter G.M."/>
            <person name="Han M.V."/>
            <person name="Heger A."/>
            <person name="Hillier L."/>
            <person name="Hinrichs A.S."/>
            <person name="Holmes I."/>
            <person name="Hoskins R.A."/>
            <person name="Hubisz M.J."/>
            <person name="Hultmark D."/>
            <person name="Huntley M.A."/>
            <person name="Jaffe D.B."/>
            <person name="Jagadeeshan S."/>
            <person name="Jeck W.R."/>
            <person name="Johnson J."/>
            <person name="Jones C.D."/>
            <person name="Jordan W.C."/>
            <person name="Karpen G.H."/>
            <person name="Kataoka E."/>
            <person name="Keightley P.D."/>
            <person name="Kheradpour P."/>
            <person name="Kirkness E.F."/>
            <person name="Koerich L.B."/>
            <person name="Kristiansen K."/>
            <person name="Kudrna D."/>
            <person name="Kulathinal R.J."/>
            <person name="Kumar S."/>
            <person name="Kwok R."/>
            <person name="Lander E."/>
            <person name="Langley C.H."/>
            <person name="Lapoint R."/>
            <person name="Lazzaro B.P."/>
            <person name="Lee S.J."/>
            <person name="Levesque L."/>
            <person name="Li R."/>
            <person name="Lin C.F."/>
            <person name="Lin M.F."/>
            <person name="Lindblad-Toh K."/>
            <person name="Llopart A."/>
            <person name="Long M."/>
            <person name="Low L."/>
            <person name="Lozovsky E."/>
            <person name="Lu J."/>
            <person name="Luo M."/>
            <person name="Machado C.A."/>
            <person name="Makalowski W."/>
            <person name="Marzo M."/>
            <person name="Matsuda M."/>
            <person name="Matzkin L."/>
            <person name="McAllister B."/>
            <person name="McBride C.S."/>
            <person name="McKernan B."/>
            <person name="McKernan K."/>
            <person name="Mendez-Lago M."/>
            <person name="Minx P."/>
            <person name="Mollenhauer M.U."/>
            <person name="Montooth K."/>
            <person name="Mount S.M."/>
            <person name="Mu X."/>
            <person name="Myers E."/>
            <person name="Negre B."/>
            <person name="Newfeld S."/>
            <person name="Nielsen R."/>
            <person name="Noor M.A."/>
            <person name="O'Grady P."/>
            <person name="Pachter L."/>
            <person name="Papaceit M."/>
            <person name="Parisi M.J."/>
            <person name="Parisi M."/>
            <person name="Parts L."/>
            <person name="Pedersen J.S."/>
            <person name="Pesole G."/>
            <person name="Phillippy A.M."/>
            <person name="Ponting C.P."/>
            <person name="Pop M."/>
            <person name="Porcelli D."/>
            <person name="Powell J.R."/>
            <person name="Prohaska S."/>
            <person name="Pruitt K."/>
            <person name="Puig M."/>
            <person name="Quesneville H."/>
            <person name="Ram K.R."/>
            <person name="Rand D."/>
            <person name="Rasmussen M.D."/>
            <person name="Reed L.K."/>
            <person name="Reenan R."/>
            <person name="Reily A."/>
            <person name="Remington K.A."/>
            <person name="Rieger T.T."/>
            <person name="Ritchie M.G."/>
            <person name="Robin C."/>
            <person name="Rogers Y.H."/>
            <person name="Rohde C."/>
            <person name="Rozas J."/>
            <person name="Rubenfield M.J."/>
            <person name="Ruiz A."/>
            <person name="Russo S."/>
            <person name="Salzberg S.L."/>
            <person name="Sanchez-Gracia A."/>
            <person name="Saranga D.J."/>
            <person name="Sato H."/>
            <person name="Schaeffer S.W."/>
            <person name="Schatz M.C."/>
            <person name="Schlenke T."/>
            <person name="Schwartz R."/>
            <person name="Segarra C."/>
            <person name="Singh R.S."/>
            <person name="Sirot L."/>
            <person name="Sirota M."/>
            <person name="Sisneros N.B."/>
            <person name="Smith C.D."/>
            <person name="Smith T.F."/>
            <person name="Spieth J."/>
            <person name="Stage D.E."/>
            <person name="Stark A."/>
            <person name="Stephan W."/>
            <person name="Strausberg R.L."/>
            <person name="Strempel S."/>
            <person name="Sturgill D."/>
            <person name="Sutton G."/>
            <person name="Sutton G.G."/>
            <person name="Tao W."/>
            <person name="Teichmann S."/>
            <person name="Tobari Y.N."/>
            <person name="Tomimura Y."/>
            <person name="Tsolas J.M."/>
            <person name="Valente V.L."/>
            <person name="Venter E."/>
            <person name="Venter J.C."/>
            <person name="Vicario S."/>
            <person name="Vieira F.G."/>
            <person name="Vilella A.J."/>
            <person name="Villasante A."/>
            <person name="Walenz B."/>
            <person name="Wang J."/>
            <person name="Wasserman M."/>
            <person name="Watts T."/>
            <person name="Wilson D."/>
            <person name="Wilson R.K."/>
            <person name="Wing R.A."/>
            <person name="Wolfner M.F."/>
            <person name="Wong A."/>
            <person name="Wong G.K."/>
            <person name="Wu C.I."/>
            <person name="Wu G."/>
            <person name="Yamamoto D."/>
            <person name="Yang H.P."/>
            <person name="Yang S.P."/>
            <person name="Yorke J.A."/>
            <person name="Yoshida K."/>
            <person name="Zdobnov E."/>
            <person name="Zhang P."/>
            <person name="Zhang Y."/>
            <person name="Zimin A.V."/>
            <person name="Baldwin J."/>
            <person name="Abdouelleil A."/>
            <person name="Abdulkadir J."/>
            <person name="Abebe A."/>
            <person name="Abera B."/>
            <person name="Abreu J."/>
            <person name="Acer S.C."/>
            <person name="Aftuck L."/>
            <person name="Alexander A."/>
            <person name="An P."/>
            <person name="Anderson E."/>
            <person name="Anderson S."/>
            <person name="Arachi H."/>
            <person name="Azer M."/>
            <person name="Bachantsang P."/>
            <person name="Barry A."/>
            <person name="Bayul T."/>
            <person name="Berlin A."/>
            <person name="Bessette D."/>
            <person name="Bloom T."/>
            <person name="Blye J."/>
            <person name="Boguslavskiy L."/>
            <person name="Bonnet C."/>
            <person name="Boukhgalter B."/>
            <person name="Bourzgui I."/>
            <person name="Brown A."/>
            <person name="Cahill P."/>
            <person name="Channer S."/>
            <person name="Cheshatsang Y."/>
            <person name="Chuda L."/>
            <person name="Citroen M."/>
            <person name="Collymore A."/>
            <person name="Cooke P."/>
            <person name="Costello M."/>
            <person name="D'Aco K."/>
            <person name="Daza R."/>
            <person name="De Haan G."/>
            <person name="DeGray S."/>
            <person name="DeMaso C."/>
            <person name="Dhargay N."/>
            <person name="Dooley K."/>
            <person name="Dooley E."/>
            <person name="Doricent M."/>
            <person name="Dorje P."/>
            <person name="Dorjee K."/>
            <person name="Dupes A."/>
            <person name="Elong R."/>
            <person name="Falk J."/>
            <person name="Farina A."/>
            <person name="Faro S."/>
            <person name="Ferguson D."/>
            <person name="Fisher S."/>
            <person name="Foley C.D."/>
            <person name="Franke A."/>
            <person name="Friedrich D."/>
            <person name="Gadbois L."/>
            <person name="Gearin G."/>
            <person name="Gearin C.R."/>
            <person name="Giannoukos G."/>
            <person name="Goode T."/>
            <person name="Graham J."/>
            <person name="Grandbois E."/>
            <person name="Grewal S."/>
            <person name="Gyaltsen K."/>
            <person name="Hafez N."/>
            <person name="Hagos B."/>
            <person name="Hall J."/>
            <person name="Henson C."/>
            <person name="Hollinger A."/>
            <person name="Honan T."/>
            <person name="Huard M.D."/>
            <person name="Hughes L."/>
            <person name="Hurhula B."/>
            <person name="Husby M.E."/>
            <person name="Kamat A."/>
            <person name="Kanga B."/>
            <person name="Kashin S."/>
            <person name="Khazanovich D."/>
            <person name="Kisner P."/>
            <person name="Lance K."/>
            <person name="Lara M."/>
            <person name="Lee W."/>
            <person name="Lennon N."/>
            <person name="Letendre F."/>
            <person name="LeVine R."/>
            <person name="Lipovsky A."/>
            <person name="Liu X."/>
            <person name="Liu J."/>
            <person name="Liu S."/>
            <person name="Lokyitsang T."/>
            <person name="Lokyitsang Y."/>
            <person name="Lubonja R."/>
            <person name="Lui A."/>
            <person name="MacDonald P."/>
            <person name="Magnisalis V."/>
            <person name="Maru K."/>
            <person name="Matthews C."/>
            <person name="McCusker W."/>
            <person name="McDonough S."/>
            <person name="Mehta T."/>
            <person name="Meldrim J."/>
            <person name="Meneus L."/>
            <person name="Mihai O."/>
            <person name="Mihalev A."/>
            <person name="Mihova T."/>
            <person name="Mittelman R."/>
            <person name="Mlenga V."/>
            <person name="Montmayeur A."/>
            <person name="Mulrain L."/>
            <person name="Navidi A."/>
            <person name="Naylor J."/>
            <person name="Negash T."/>
            <person name="Nguyen T."/>
            <person name="Nguyen N."/>
            <person name="Nicol R."/>
            <person name="Norbu C."/>
            <person name="Norbu N."/>
            <person name="Novod N."/>
            <person name="O'Neill B."/>
            <person name="Osman S."/>
            <person name="Markiewicz E."/>
            <person name="Oyono O.L."/>
            <person name="Patti C."/>
            <person name="Phunkhang P."/>
            <person name="Pierre F."/>
            <person name="Priest M."/>
            <person name="Raghuraman S."/>
            <person name="Rege F."/>
            <person name="Reyes R."/>
            <person name="Rise C."/>
            <person name="Rogov P."/>
            <person name="Ross K."/>
            <person name="Ryan E."/>
            <person name="Settipalli S."/>
            <person name="Shea T."/>
            <person name="Sherpa N."/>
            <person name="Shi L."/>
            <person name="Shih D."/>
            <person name="Sparrow T."/>
            <person name="Spaulding J."/>
            <person name="Stalker J."/>
            <person name="Stange-Thomann N."/>
            <person name="Stavropoulos S."/>
            <person name="Stone C."/>
            <person name="Strader C."/>
            <person name="Tesfaye S."/>
            <person name="Thomson T."/>
            <person name="Thoulutsang Y."/>
            <person name="Thoulutsang D."/>
            <person name="Topham K."/>
            <person name="Topping I."/>
            <person name="Tsamla T."/>
            <person name="Vassiliev H."/>
            <person name="Vo A."/>
            <person name="Wangchuk T."/>
            <person name="Wangdi T."/>
            <person name="Weiand M."/>
            <person name="Wilkinson J."/>
            <person name="Wilson A."/>
            <person name="Yadav S."/>
            <person name="Young G."/>
            <person name="Yu Q."/>
            <person name="Zembek L."/>
            <person name="Zhong D."/>
            <person name="Zimmer A."/>
            <person name="Zwirko Z."/>
            <person name="Jaffe D.B."/>
            <person name="Alvarez P."/>
            <person name="Brockman W."/>
            <person name="Butler J."/>
            <person name="Chin C."/>
            <person name="Gnerre S."/>
            <person name="Grabherr M."/>
            <person name="Kleber M."/>
            <person name="Mauceli E."/>
            <person name="MacCallum I."/>
        </authorList>
    </citation>
    <scope>NUCLEOTIDE SEQUENCE [LARGE SCALE GENOMIC DNA]</scope>
    <source>
        <strain evidence="2 3">TSC#14021-0224.01</strain>
    </source>
</reference>
<organism evidence="2 3">
    <name type="scientific">Drosophila erecta</name>
    <name type="common">Fruit fly</name>
    <dbReference type="NCBI Taxonomy" id="7220"/>
    <lineage>
        <taxon>Eukaryota</taxon>
        <taxon>Metazoa</taxon>
        <taxon>Ecdysozoa</taxon>
        <taxon>Arthropoda</taxon>
        <taxon>Hexapoda</taxon>
        <taxon>Insecta</taxon>
        <taxon>Pterygota</taxon>
        <taxon>Neoptera</taxon>
        <taxon>Endopterygota</taxon>
        <taxon>Diptera</taxon>
        <taxon>Brachycera</taxon>
        <taxon>Muscomorpha</taxon>
        <taxon>Ephydroidea</taxon>
        <taxon>Drosophilidae</taxon>
        <taxon>Drosophila</taxon>
        <taxon>Sophophora</taxon>
    </lineage>
</organism>
<keyword evidence="1" id="KW-0472">Membrane</keyword>
<evidence type="ECO:0000256" key="1">
    <source>
        <dbReference type="SAM" id="Phobius"/>
    </source>
</evidence>
<dbReference type="EMBL" id="CH954179">
    <property type="protein sequence ID" value="KQS62321.1"/>
    <property type="molecule type" value="Genomic_DNA"/>
</dbReference>
<feature type="transmembrane region" description="Helical" evidence="1">
    <location>
        <begin position="90"/>
        <end position="110"/>
    </location>
</feature>
<accession>A0A0Q5VLT3</accession>